<feature type="transmembrane region" description="Helical" evidence="1">
    <location>
        <begin position="95"/>
        <end position="118"/>
    </location>
</feature>
<keyword evidence="1" id="KW-0472">Membrane</keyword>
<evidence type="ECO:0000256" key="1">
    <source>
        <dbReference type="SAM" id="Phobius"/>
    </source>
</evidence>
<comment type="caution">
    <text evidence="3">The sequence shown here is derived from an EMBL/GenBank/DDBJ whole genome shotgun (WGS) entry which is preliminary data.</text>
</comment>
<dbReference type="InterPro" id="IPR039342">
    <property type="entry name" value="TGD2-like"/>
</dbReference>
<dbReference type="OrthoDB" id="1924069at2759"/>
<reference evidence="3 4" key="1">
    <citation type="journal article" date="2019" name="Nat. Plants">
        <title>Stout camphor tree genome fills gaps in understanding of flowering plant genome evolution.</title>
        <authorList>
            <person name="Chaw S.M."/>
            <person name="Liu Y.C."/>
            <person name="Wu Y.W."/>
            <person name="Wang H.Y."/>
            <person name="Lin C.I."/>
            <person name="Wu C.S."/>
            <person name="Ke H.M."/>
            <person name="Chang L.Y."/>
            <person name="Hsu C.Y."/>
            <person name="Yang H.T."/>
            <person name="Sudianto E."/>
            <person name="Hsu M.H."/>
            <person name="Wu K.P."/>
            <person name="Wang L.N."/>
            <person name="Leebens-Mack J.H."/>
            <person name="Tsai I.J."/>
        </authorList>
    </citation>
    <scope>NUCLEOTIDE SEQUENCE [LARGE SCALE GENOMIC DNA]</scope>
    <source>
        <strain evidence="4">cv. Chaw 1501</strain>
        <tissue evidence="3">Young leaves</tissue>
    </source>
</reference>
<dbReference type="AlphaFoldDB" id="A0A443Q0C7"/>
<dbReference type="PANTHER" id="PTHR34675:SF1">
    <property type="entry name" value="PROTEIN TRIGALACTOSYLDIACYLGLYCEROL 2, CHLOROPLASTIC"/>
    <property type="match status" value="1"/>
</dbReference>
<feature type="domain" description="Mce/MlaD" evidence="2">
    <location>
        <begin position="129"/>
        <end position="204"/>
    </location>
</feature>
<dbReference type="Pfam" id="PF02470">
    <property type="entry name" value="MlaD"/>
    <property type="match status" value="1"/>
</dbReference>
<keyword evidence="4" id="KW-1185">Reference proteome</keyword>
<sequence>MAGIPWIQAPTCKTLLSSEVFINPIRESQNFVRFLPPTPLKKLTRVRASSTNAGQSSPQSVKRKNPLAVIWDVPGNILRRTLHPLSDFGFGRKSIWEGGVGLFIVSGAVLFALTMVWLRGFYLRSRTRKYQAVFEFSQACGIGMGTPVRIRGVTVGSVVHLVPTLKCIDAVVEVEDDKIIIPRNSVVEVNRSGLLMETMIDITPQDPLPTPSVGPLDSNCVKEGLIVCDRQKINGQQGVSLDALVGIFTRLGREMEEIGVSRSYSLAEKVASVLQEAKPLIAKNQTSLFLLCILTVLCGYDILIVWILTCKCNFDVVMPQVEVMAEDFQPLLSELRDSGLLREFESLTKSLTETTEDLRKLQSSILKPENTDLIRKSVYTLIFTLKNIERISSDISGFTGDEATRRNLKLLIKSLSRLL</sequence>
<dbReference type="GO" id="GO:0009706">
    <property type="term" value="C:chloroplast inner membrane"/>
    <property type="evidence" value="ECO:0007669"/>
    <property type="project" value="TreeGrafter"/>
</dbReference>
<keyword evidence="1" id="KW-1133">Transmembrane helix</keyword>
<protein>
    <submittedName>
        <fullName evidence="3">Mammalian cell entry-related</fullName>
    </submittedName>
</protein>
<accession>A0A443Q0C7</accession>
<evidence type="ECO:0000259" key="2">
    <source>
        <dbReference type="Pfam" id="PF02470"/>
    </source>
</evidence>
<dbReference type="EMBL" id="QPKB01000012">
    <property type="protein sequence ID" value="RWR96454.1"/>
    <property type="molecule type" value="Genomic_DNA"/>
</dbReference>
<evidence type="ECO:0000313" key="3">
    <source>
        <dbReference type="EMBL" id="RWR96454.1"/>
    </source>
</evidence>
<dbReference type="Proteomes" id="UP000283530">
    <property type="component" value="Unassembled WGS sequence"/>
</dbReference>
<dbReference type="PANTHER" id="PTHR34675">
    <property type="entry name" value="PROTEIN TRIGALACTOSYLDIACYLGLYCEROL 2, CHLOROPLASTIC"/>
    <property type="match status" value="1"/>
</dbReference>
<dbReference type="STRING" id="337451.A0A443Q0C7"/>
<name>A0A443Q0C7_9MAGN</name>
<dbReference type="GO" id="GO:0005319">
    <property type="term" value="F:lipid transporter activity"/>
    <property type="evidence" value="ECO:0007669"/>
    <property type="project" value="TreeGrafter"/>
</dbReference>
<proteinExistence type="predicted"/>
<organism evidence="3 4">
    <name type="scientific">Cinnamomum micranthum f. kanehirae</name>
    <dbReference type="NCBI Taxonomy" id="337451"/>
    <lineage>
        <taxon>Eukaryota</taxon>
        <taxon>Viridiplantae</taxon>
        <taxon>Streptophyta</taxon>
        <taxon>Embryophyta</taxon>
        <taxon>Tracheophyta</taxon>
        <taxon>Spermatophyta</taxon>
        <taxon>Magnoliopsida</taxon>
        <taxon>Magnoliidae</taxon>
        <taxon>Laurales</taxon>
        <taxon>Lauraceae</taxon>
        <taxon>Cinnamomum</taxon>
    </lineage>
</organism>
<evidence type="ECO:0000313" key="4">
    <source>
        <dbReference type="Proteomes" id="UP000283530"/>
    </source>
</evidence>
<keyword evidence="1" id="KW-0812">Transmembrane</keyword>
<feature type="transmembrane region" description="Helical" evidence="1">
    <location>
        <begin position="288"/>
        <end position="308"/>
    </location>
</feature>
<dbReference type="InterPro" id="IPR003399">
    <property type="entry name" value="Mce/MlaD"/>
</dbReference>
<dbReference type="GO" id="GO:0005543">
    <property type="term" value="F:phospholipid binding"/>
    <property type="evidence" value="ECO:0007669"/>
    <property type="project" value="TreeGrafter"/>
</dbReference>
<gene>
    <name evidence="3" type="ORF">CKAN_02584200</name>
</gene>